<protein>
    <submittedName>
        <fullName evidence="1">Uncharacterized protein</fullName>
    </submittedName>
</protein>
<dbReference type="Proteomes" id="UP000712600">
    <property type="component" value="Unassembled WGS sequence"/>
</dbReference>
<dbReference type="AlphaFoldDB" id="A0A8S9PY87"/>
<evidence type="ECO:0000313" key="1">
    <source>
        <dbReference type="EMBL" id="KAF3524611.1"/>
    </source>
</evidence>
<comment type="caution">
    <text evidence="1">The sequence shown here is derived from an EMBL/GenBank/DDBJ whole genome shotgun (WGS) entry which is preliminary data.</text>
</comment>
<name>A0A8S9PY87_BRACR</name>
<accession>A0A8S9PY87</accession>
<proteinExistence type="predicted"/>
<gene>
    <name evidence="1" type="ORF">F2Q69_00050033</name>
</gene>
<reference evidence="1" key="1">
    <citation type="submission" date="2019-12" db="EMBL/GenBank/DDBJ databases">
        <title>Genome sequencing and annotation of Brassica cretica.</title>
        <authorList>
            <person name="Studholme D.J."/>
            <person name="Sarris P."/>
        </authorList>
    </citation>
    <scope>NUCLEOTIDE SEQUENCE</scope>
    <source>
        <strain evidence="1">PFS-109/04</strain>
        <tissue evidence="1">Leaf</tissue>
    </source>
</reference>
<organism evidence="1 2">
    <name type="scientific">Brassica cretica</name>
    <name type="common">Mustard</name>
    <dbReference type="NCBI Taxonomy" id="69181"/>
    <lineage>
        <taxon>Eukaryota</taxon>
        <taxon>Viridiplantae</taxon>
        <taxon>Streptophyta</taxon>
        <taxon>Embryophyta</taxon>
        <taxon>Tracheophyta</taxon>
        <taxon>Spermatophyta</taxon>
        <taxon>Magnoliopsida</taxon>
        <taxon>eudicotyledons</taxon>
        <taxon>Gunneridae</taxon>
        <taxon>Pentapetalae</taxon>
        <taxon>rosids</taxon>
        <taxon>malvids</taxon>
        <taxon>Brassicales</taxon>
        <taxon>Brassicaceae</taxon>
        <taxon>Brassiceae</taxon>
        <taxon>Brassica</taxon>
    </lineage>
</organism>
<sequence length="105" mass="11412">MYTSGTCYPGGSILFPLFSLQIFHRGRVEVNLFCSRFFPAPFPFVGFCLWEAVASKALASPAFASRVSAVTAVLFSVAVHRKVFAVAELRRIAFLASEGRKGSSS</sequence>
<evidence type="ECO:0000313" key="2">
    <source>
        <dbReference type="Proteomes" id="UP000712600"/>
    </source>
</evidence>
<dbReference type="EMBL" id="QGKX02001347">
    <property type="protein sequence ID" value="KAF3524611.1"/>
    <property type="molecule type" value="Genomic_DNA"/>
</dbReference>